<accession>A0A0R3TI55</accession>
<evidence type="ECO:0000313" key="2">
    <source>
        <dbReference type="EMBL" id="VDO02602.1"/>
    </source>
</evidence>
<dbReference type="WBParaSite" id="HNAJ_0000674601-mRNA-1">
    <property type="protein sequence ID" value="HNAJ_0000674601-mRNA-1"/>
    <property type="gene ID" value="HNAJ_0000674601"/>
</dbReference>
<protein>
    <submittedName>
        <fullName evidence="4">Transmembrane protein 150B</fullName>
    </submittedName>
</protein>
<dbReference type="OrthoDB" id="6306482at2759"/>
<sequence length="144" mass="16169">MVLFYGETPVLLIVFLFNLFTIPSNGWVCGRLFSDLCLDQYDTSAIIVLSLLVIATVFSLIAAILQILCMVKLTYRYLLPSRIFSLCAALCAMASIFYYYEEFIQPSWSQDIALHVSGMISGLAIFQIANFIYVKVANGKLPKE</sequence>
<dbReference type="Proteomes" id="UP000278807">
    <property type="component" value="Unassembled WGS sequence"/>
</dbReference>
<feature type="transmembrane region" description="Helical" evidence="1">
    <location>
        <begin position="83"/>
        <end position="100"/>
    </location>
</feature>
<keyword evidence="1" id="KW-0472">Membrane</keyword>
<evidence type="ECO:0000313" key="4">
    <source>
        <dbReference type="WBParaSite" id="HNAJ_0000674601-mRNA-1"/>
    </source>
</evidence>
<evidence type="ECO:0000313" key="3">
    <source>
        <dbReference type="Proteomes" id="UP000278807"/>
    </source>
</evidence>
<gene>
    <name evidence="2" type="ORF">HNAJ_LOCUS6742</name>
</gene>
<reference evidence="4" key="1">
    <citation type="submission" date="2017-02" db="UniProtKB">
        <authorList>
            <consortium name="WormBaseParasite"/>
        </authorList>
    </citation>
    <scope>IDENTIFICATION</scope>
</reference>
<proteinExistence type="predicted"/>
<feature type="transmembrane region" description="Helical" evidence="1">
    <location>
        <begin position="45"/>
        <end position="71"/>
    </location>
</feature>
<keyword evidence="1" id="KW-1133">Transmembrane helix</keyword>
<name>A0A0R3TI55_RODNA</name>
<feature type="transmembrane region" description="Helical" evidence="1">
    <location>
        <begin position="112"/>
        <end position="134"/>
    </location>
</feature>
<feature type="transmembrane region" description="Helical" evidence="1">
    <location>
        <begin position="12"/>
        <end position="33"/>
    </location>
</feature>
<dbReference type="AlphaFoldDB" id="A0A0R3TI55"/>
<evidence type="ECO:0000256" key="1">
    <source>
        <dbReference type="SAM" id="Phobius"/>
    </source>
</evidence>
<reference evidence="2 3" key="2">
    <citation type="submission" date="2018-11" db="EMBL/GenBank/DDBJ databases">
        <authorList>
            <consortium name="Pathogen Informatics"/>
        </authorList>
    </citation>
    <scope>NUCLEOTIDE SEQUENCE [LARGE SCALE GENOMIC DNA]</scope>
</reference>
<organism evidence="4">
    <name type="scientific">Rodentolepis nana</name>
    <name type="common">Dwarf tapeworm</name>
    <name type="synonym">Hymenolepis nana</name>
    <dbReference type="NCBI Taxonomy" id="102285"/>
    <lineage>
        <taxon>Eukaryota</taxon>
        <taxon>Metazoa</taxon>
        <taxon>Spiralia</taxon>
        <taxon>Lophotrochozoa</taxon>
        <taxon>Platyhelminthes</taxon>
        <taxon>Cestoda</taxon>
        <taxon>Eucestoda</taxon>
        <taxon>Cyclophyllidea</taxon>
        <taxon>Hymenolepididae</taxon>
        <taxon>Rodentolepis</taxon>
    </lineage>
</organism>
<keyword evidence="1" id="KW-0812">Transmembrane</keyword>
<keyword evidence="3" id="KW-1185">Reference proteome</keyword>
<dbReference type="EMBL" id="UZAE01008179">
    <property type="protein sequence ID" value="VDO02602.1"/>
    <property type="molecule type" value="Genomic_DNA"/>
</dbReference>